<evidence type="ECO:0000256" key="2">
    <source>
        <dbReference type="ARBA" id="ARBA00023015"/>
    </source>
</evidence>
<evidence type="ECO:0000256" key="6">
    <source>
        <dbReference type="SAM" id="MobiDB-lite"/>
    </source>
</evidence>
<evidence type="ECO:0000256" key="1">
    <source>
        <dbReference type="ARBA" id="ARBA00022491"/>
    </source>
</evidence>
<evidence type="ECO:0000313" key="8">
    <source>
        <dbReference type="EMBL" id="TWS24061.1"/>
    </source>
</evidence>
<evidence type="ECO:0000256" key="5">
    <source>
        <dbReference type="PROSITE-ProRule" id="PRU00335"/>
    </source>
</evidence>
<dbReference type="Gene3D" id="1.10.357.10">
    <property type="entry name" value="Tetracycline Repressor, domain 2"/>
    <property type="match status" value="1"/>
</dbReference>
<dbReference type="SUPFAM" id="SSF46689">
    <property type="entry name" value="Homeodomain-like"/>
    <property type="match status" value="1"/>
</dbReference>
<keyword evidence="9" id="KW-1185">Reference proteome</keyword>
<dbReference type="PROSITE" id="PS50977">
    <property type="entry name" value="HTH_TETR_2"/>
    <property type="match status" value="1"/>
</dbReference>
<evidence type="ECO:0000313" key="9">
    <source>
        <dbReference type="Proteomes" id="UP000319792"/>
    </source>
</evidence>
<comment type="caution">
    <text evidence="8">The sequence shown here is derived from an EMBL/GenBank/DDBJ whole genome shotgun (WGS) entry which is preliminary data.</text>
</comment>
<dbReference type="GO" id="GO:0003677">
    <property type="term" value="F:DNA binding"/>
    <property type="evidence" value="ECO:0007669"/>
    <property type="project" value="UniProtKB-UniRule"/>
</dbReference>
<dbReference type="InterPro" id="IPR009057">
    <property type="entry name" value="Homeodomain-like_sf"/>
</dbReference>
<keyword evidence="4" id="KW-0804">Transcription</keyword>
<reference evidence="8 9" key="1">
    <citation type="submission" date="2019-08" db="EMBL/GenBank/DDBJ databases">
        <title>Tsukamurella conjunctivitidis sp. nov., Tsukamurella assacharolytica sp. nov. and Tsukamurella sputae sp. nov. isolated from patients with conjunctivitis, bacteraemia (lymphoma) and respiratory infection (sputum) in Hong Kong.</title>
        <authorList>
            <person name="Fok K.M.N."/>
            <person name="Fong J.Y.H."/>
        </authorList>
    </citation>
    <scope>NUCLEOTIDE SEQUENCE [LARGE SCALE GENOMIC DNA]</scope>
    <source>
        <strain evidence="8 9">HKU70</strain>
    </source>
</reference>
<dbReference type="AlphaFoldDB" id="A0A5C5RPI1"/>
<name>A0A5C5RPI1_9ACTN</name>
<dbReference type="EMBL" id="VIGV01000003">
    <property type="protein sequence ID" value="TWS24061.1"/>
    <property type="molecule type" value="Genomic_DNA"/>
</dbReference>
<keyword evidence="3 5" id="KW-0238">DNA-binding</keyword>
<feature type="region of interest" description="Disordered" evidence="6">
    <location>
        <begin position="192"/>
        <end position="212"/>
    </location>
</feature>
<proteinExistence type="predicted"/>
<accession>A0A5C5RPI1</accession>
<dbReference type="OrthoDB" id="7252896at2"/>
<dbReference type="Proteomes" id="UP000319792">
    <property type="component" value="Unassembled WGS sequence"/>
</dbReference>
<dbReference type="InterPro" id="IPR036271">
    <property type="entry name" value="Tet_transcr_reg_TetR-rel_C_sf"/>
</dbReference>
<protein>
    <submittedName>
        <fullName evidence="8">TetR/AcrR family transcriptional regulator</fullName>
    </submittedName>
</protein>
<gene>
    <name evidence="8" type="ORF">FK268_10530</name>
</gene>
<organism evidence="8 9">
    <name type="scientific">Tsukamurella sputi</name>
    <dbReference type="NCBI Taxonomy" id="2591848"/>
    <lineage>
        <taxon>Bacteria</taxon>
        <taxon>Bacillati</taxon>
        <taxon>Actinomycetota</taxon>
        <taxon>Actinomycetes</taxon>
        <taxon>Mycobacteriales</taxon>
        <taxon>Tsukamurellaceae</taxon>
        <taxon>Tsukamurella</taxon>
    </lineage>
</organism>
<dbReference type="Pfam" id="PF00440">
    <property type="entry name" value="TetR_N"/>
    <property type="match status" value="1"/>
</dbReference>
<evidence type="ECO:0000256" key="3">
    <source>
        <dbReference type="ARBA" id="ARBA00023125"/>
    </source>
</evidence>
<evidence type="ECO:0000256" key="4">
    <source>
        <dbReference type="ARBA" id="ARBA00023163"/>
    </source>
</evidence>
<dbReference type="SUPFAM" id="SSF48498">
    <property type="entry name" value="Tetracyclin repressor-like, C-terminal domain"/>
    <property type="match status" value="1"/>
</dbReference>
<feature type="DNA-binding region" description="H-T-H motif" evidence="5">
    <location>
        <begin position="32"/>
        <end position="51"/>
    </location>
</feature>
<dbReference type="Pfam" id="PF13977">
    <property type="entry name" value="TetR_C_6"/>
    <property type="match status" value="1"/>
</dbReference>
<evidence type="ECO:0000259" key="7">
    <source>
        <dbReference type="PROSITE" id="PS50977"/>
    </source>
</evidence>
<dbReference type="PANTHER" id="PTHR47506">
    <property type="entry name" value="TRANSCRIPTIONAL REGULATORY PROTEIN"/>
    <property type="match status" value="1"/>
</dbReference>
<dbReference type="RefSeq" id="WP_146433805.1">
    <property type="nucleotide sequence ID" value="NZ_VIGV01000003.1"/>
</dbReference>
<sequence length="212" mass="22727">MAKGEQTRARSVERFLDAGLDVFAERGYHAASMDEICRRAELSRGAFYSNFSGKEALFLALFDRHTERQIGRVAAVIDAADSLEDAIAGAARAAAPDDPEERRWGLLSTEFTIFAARDAVAAARLTERDGAIRDRLSAALSRFVPAPDAAALARFAVALYEGVQLTHLVDGDSAAARELLLRFLPAGLHTVAGHPAPRTDGPVPSGDEPAQQ</sequence>
<dbReference type="InterPro" id="IPR039538">
    <property type="entry name" value="BetI_C"/>
</dbReference>
<keyword evidence="2" id="KW-0805">Transcription regulation</keyword>
<dbReference type="PRINTS" id="PR00455">
    <property type="entry name" value="HTHTETR"/>
</dbReference>
<dbReference type="PANTHER" id="PTHR47506:SF1">
    <property type="entry name" value="HTH-TYPE TRANSCRIPTIONAL REGULATOR YJDC"/>
    <property type="match status" value="1"/>
</dbReference>
<feature type="domain" description="HTH tetR-type" evidence="7">
    <location>
        <begin position="9"/>
        <end position="69"/>
    </location>
</feature>
<keyword evidence="1" id="KW-0678">Repressor</keyword>
<dbReference type="InterPro" id="IPR001647">
    <property type="entry name" value="HTH_TetR"/>
</dbReference>